<comment type="subunit">
    <text evidence="2">Monomer.</text>
</comment>
<keyword evidence="3" id="KW-0106">Calcium</keyword>
<evidence type="ECO:0000256" key="1">
    <source>
        <dbReference type="ARBA" id="ARBA00001913"/>
    </source>
</evidence>
<dbReference type="GO" id="GO:0006516">
    <property type="term" value="P:glycoprotein catabolic process"/>
    <property type="evidence" value="ECO:0007669"/>
    <property type="project" value="TreeGrafter"/>
</dbReference>
<evidence type="ECO:0000259" key="6">
    <source>
        <dbReference type="Pfam" id="PF17678"/>
    </source>
</evidence>
<dbReference type="STRING" id="264731.PRU_2711"/>
<dbReference type="GO" id="GO:0030246">
    <property type="term" value="F:carbohydrate binding"/>
    <property type="evidence" value="ECO:0007669"/>
    <property type="project" value="InterPro"/>
</dbReference>
<dbReference type="NCBIfam" id="TIGR01180">
    <property type="entry name" value="aman2_put"/>
    <property type="match status" value="1"/>
</dbReference>
<protein>
    <submittedName>
        <fullName evidence="7">Alpha-1,2-mannosidase family protein</fullName>
    </submittedName>
</protein>
<evidence type="ECO:0000256" key="4">
    <source>
        <dbReference type="SAM" id="SignalP"/>
    </source>
</evidence>
<dbReference type="Gene3D" id="1.20.1610.10">
    <property type="entry name" value="alpha-1,2-mannosidases domains"/>
    <property type="match status" value="1"/>
</dbReference>
<evidence type="ECO:0000256" key="3">
    <source>
        <dbReference type="ARBA" id="ARBA00022837"/>
    </source>
</evidence>
<dbReference type="HOGENOM" id="CLU_003690_2_1_10"/>
<dbReference type="Pfam" id="PF07971">
    <property type="entry name" value="Glyco_hydro_92"/>
    <property type="match status" value="1"/>
</dbReference>
<reference evidence="7 8" key="1">
    <citation type="journal article" date="2010" name="Microb. Ecol.">
        <title>Comparative genome analysis of Prevotella ruminicola and Prevotella bryantii: insights into their environmental niche.</title>
        <authorList>
            <consortium name="North American Consortium for Rumen Bacteria"/>
            <person name="Purushe J."/>
            <person name="Fouts D.E."/>
            <person name="Morrison M."/>
            <person name="White B.A."/>
            <person name="Mackie R.I."/>
            <person name="Coutinho P.M."/>
            <person name="Henrissat B."/>
            <person name="Nelson K.E."/>
        </authorList>
    </citation>
    <scope>NUCLEOTIDE SEQUENCE [LARGE SCALE GENOMIC DNA]</scope>
    <source>
        <strain evidence="8">ATCC 19189 / JCM 8958 / 23</strain>
    </source>
</reference>
<dbReference type="InterPro" id="IPR041371">
    <property type="entry name" value="GH92_N"/>
</dbReference>
<feature type="domain" description="Glycosyl hydrolase family 92 N-terminal" evidence="6">
    <location>
        <begin position="38"/>
        <end position="256"/>
    </location>
</feature>
<dbReference type="GO" id="GO:0000224">
    <property type="term" value="F:peptide-N4-(N-acetyl-beta-glucosaminyl)asparagine amidase activity"/>
    <property type="evidence" value="ECO:0007669"/>
    <property type="project" value="TreeGrafter"/>
</dbReference>
<keyword evidence="4" id="KW-0732">Signal</keyword>
<dbReference type="EMBL" id="CP002006">
    <property type="protein sequence ID" value="ADE83216.1"/>
    <property type="molecule type" value="Genomic_DNA"/>
</dbReference>
<accession>D5EXZ8</accession>
<feature type="domain" description="Glycosyl hydrolase family 92" evidence="5">
    <location>
        <begin position="264"/>
        <end position="722"/>
    </location>
</feature>
<gene>
    <name evidence="7" type="ordered locus">PRU_2711</name>
</gene>
<dbReference type="InterPro" id="IPR014718">
    <property type="entry name" value="GH-type_carb-bd"/>
</dbReference>
<dbReference type="Pfam" id="PF17678">
    <property type="entry name" value="Glyco_hydro_92N"/>
    <property type="match status" value="1"/>
</dbReference>
<comment type="cofactor">
    <cofactor evidence="1">
        <name>Ca(2+)</name>
        <dbReference type="ChEBI" id="CHEBI:29108"/>
    </cofactor>
</comment>
<evidence type="ECO:0000259" key="5">
    <source>
        <dbReference type="Pfam" id="PF07971"/>
    </source>
</evidence>
<sequence>MPHENNKNRKVMKKTLTLLVCLFISGQLVQAENLTGKVNPFIGTTTLWSPADLGYTRTETKRAWGAESFPGSALPNAMVQLTPVTMYPSGSGYQYEDHQIYGFAHTCKGHWNLLHLPIMPATGRFYPDNFCSWFSHANESAHPGYYQVYLDRYHVNAELTSTLRCGFHRYTFRADDEKRLIVDITRSNNRPRTWKIEKSGANTFQGFQDGEGRIYFYAVANHDVSEVSIQKDFRHQIAVVDFLNNKGSRALELKIGFSFVSIANAKQNLEAEMLGKSFEQVRQEADNIWNKQLGHIQVEGGTQKQQTMFYSTLYRAFLWPALRSDVNGEYTDEQGRVCKADFRYYTNPSFWDTYRNKLILLGMINPDVATDIIKSIIDKGEKAGGYMPTFFHGDHASTFVAGLWLRGIKGFDLQRAYKLLLKNATVPGRGGRPWLEEYLKQGWIAEKDTTNVPTWDEYKASVTKTQEYAYDDYATALIARELKDKKNYQLLMQHSQNYKNLFDASTGFWRGRIADGSWIKDFDPWYPYYAYMYREADAWNSLFFAPHDPEGMVALYPSKKAVELKLDSLFTQPNHGYEAWNLTGFLGTYCHGNQPGHSIPYTYYFADKQEKAQVVIDSLLNHYYGMGEEGLAYAGMDDAGEMSSWYVLNAIGIYTYSPADPQYIVTVPLFNKVRFTLGTTGNTFTIRREGSGRKISQITVGGKPLKGWFVPHAQLAKGAEMLIKTE</sequence>
<dbReference type="PANTHER" id="PTHR12143">
    <property type="entry name" value="PEPTIDE N-GLYCANASE PNGASE -RELATED"/>
    <property type="match status" value="1"/>
</dbReference>
<dbReference type="CAZy" id="GH92">
    <property type="family name" value="Glycoside Hydrolase Family 92"/>
</dbReference>
<dbReference type="SUPFAM" id="SSF48208">
    <property type="entry name" value="Six-hairpin glycosidases"/>
    <property type="match status" value="1"/>
</dbReference>
<proteinExistence type="predicted"/>
<dbReference type="eggNOG" id="COG3537">
    <property type="taxonomic scope" value="Bacteria"/>
</dbReference>
<evidence type="ECO:0000313" key="7">
    <source>
        <dbReference type="EMBL" id="ADE83216.1"/>
    </source>
</evidence>
<dbReference type="InterPro" id="IPR012939">
    <property type="entry name" value="Glyco_hydro_92"/>
</dbReference>
<dbReference type="Proteomes" id="UP000000927">
    <property type="component" value="Chromosome"/>
</dbReference>
<evidence type="ECO:0000313" key="8">
    <source>
        <dbReference type="Proteomes" id="UP000000927"/>
    </source>
</evidence>
<feature type="signal peptide" evidence="4">
    <location>
        <begin position="1"/>
        <end position="31"/>
    </location>
</feature>
<evidence type="ECO:0000256" key="2">
    <source>
        <dbReference type="ARBA" id="ARBA00011245"/>
    </source>
</evidence>
<dbReference type="InterPro" id="IPR050883">
    <property type="entry name" value="PNGase"/>
</dbReference>
<dbReference type="AlphaFoldDB" id="D5EXZ8"/>
<dbReference type="Gene3D" id="1.20.1050.60">
    <property type="entry name" value="alpha-1,2-mannosidase"/>
    <property type="match status" value="1"/>
</dbReference>
<dbReference type="Gene3D" id="2.70.98.10">
    <property type="match status" value="1"/>
</dbReference>
<dbReference type="InterPro" id="IPR005887">
    <property type="entry name" value="GH92_a_mannosidase_put"/>
</dbReference>
<dbReference type="InterPro" id="IPR008928">
    <property type="entry name" value="6-hairpin_glycosidase_sf"/>
</dbReference>
<keyword evidence="8" id="KW-1185">Reference proteome</keyword>
<dbReference type="KEGG" id="pru:PRU_2711"/>
<organism evidence="7 8">
    <name type="scientific">Xylanibacter ruminicola (strain ATCC 19189 / DSM 19721 / CIP 105475 / JCM 8958 / 23)</name>
    <name type="common">Prevotella ruminicola</name>
    <dbReference type="NCBI Taxonomy" id="264731"/>
    <lineage>
        <taxon>Bacteria</taxon>
        <taxon>Pseudomonadati</taxon>
        <taxon>Bacteroidota</taxon>
        <taxon>Bacteroidia</taxon>
        <taxon>Bacteroidales</taxon>
        <taxon>Prevotellaceae</taxon>
        <taxon>Xylanibacter</taxon>
    </lineage>
</organism>
<dbReference type="GO" id="GO:0005829">
    <property type="term" value="C:cytosol"/>
    <property type="evidence" value="ECO:0007669"/>
    <property type="project" value="TreeGrafter"/>
</dbReference>
<feature type="chain" id="PRO_5003071946" evidence="4">
    <location>
        <begin position="32"/>
        <end position="726"/>
    </location>
</feature>
<dbReference type="Gene3D" id="3.30.2080.10">
    <property type="entry name" value="GH92 mannosidase domain"/>
    <property type="match status" value="1"/>
</dbReference>
<dbReference type="GO" id="GO:0005975">
    <property type="term" value="P:carbohydrate metabolic process"/>
    <property type="evidence" value="ECO:0007669"/>
    <property type="project" value="InterPro"/>
</dbReference>
<name>D5EXZ8_XYLR2</name>
<dbReference type="PANTHER" id="PTHR12143:SF39">
    <property type="entry name" value="SECRETED PROTEIN"/>
    <property type="match status" value="1"/>
</dbReference>